<keyword evidence="4" id="KW-1185">Reference proteome</keyword>
<dbReference type="PANTHER" id="PTHR12526:SF638">
    <property type="entry name" value="SPORE COAT PROTEIN SA"/>
    <property type="match status" value="1"/>
</dbReference>
<dbReference type="OrthoDB" id="9790710at2"/>
<evidence type="ECO:0000313" key="4">
    <source>
        <dbReference type="Proteomes" id="UP000295468"/>
    </source>
</evidence>
<evidence type="ECO:0000313" key="3">
    <source>
        <dbReference type="EMBL" id="TDQ31163.1"/>
    </source>
</evidence>
<feature type="domain" description="Glycosyl transferase family 1" evidence="1">
    <location>
        <begin position="191"/>
        <end position="353"/>
    </location>
</feature>
<feature type="domain" description="Glycosyltransferase subfamily 4-like N-terminal" evidence="2">
    <location>
        <begin position="23"/>
        <end position="155"/>
    </location>
</feature>
<evidence type="ECO:0000259" key="1">
    <source>
        <dbReference type="Pfam" id="PF00534"/>
    </source>
</evidence>
<dbReference type="RefSeq" id="WP_133644008.1">
    <property type="nucleotide sequence ID" value="NZ_SNYI01000002.1"/>
</dbReference>
<dbReference type="AlphaFoldDB" id="A0A4V3D3U0"/>
<evidence type="ECO:0000259" key="2">
    <source>
        <dbReference type="Pfam" id="PF13477"/>
    </source>
</evidence>
<dbReference type="Proteomes" id="UP000295468">
    <property type="component" value="Unassembled WGS sequence"/>
</dbReference>
<dbReference type="CDD" id="cd03808">
    <property type="entry name" value="GT4_CapM-like"/>
    <property type="match status" value="1"/>
</dbReference>
<dbReference type="Pfam" id="PF13477">
    <property type="entry name" value="Glyco_trans_4_2"/>
    <property type="match status" value="1"/>
</dbReference>
<dbReference type="InterPro" id="IPR001296">
    <property type="entry name" value="Glyco_trans_1"/>
</dbReference>
<dbReference type="Gene3D" id="3.40.50.2000">
    <property type="entry name" value="Glycogen Phosphorylase B"/>
    <property type="match status" value="2"/>
</dbReference>
<keyword evidence="3" id="KW-0808">Transferase</keyword>
<accession>A0A4V3D3U0</accession>
<dbReference type="EMBL" id="SNYI01000002">
    <property type="protein sequence ID" value="TDQ31163.1"/>
    <property type="molecule type" value="Genomic_DNA"/>
</dbReference>
<dbReference type="SUPFAM" id="SSF53756">
    <property type="entry name" value="UDP-Glycosyltransferase/glycogen phosphorylase"/>
    <property type="match status" value="1"/>
</dbReference>
<dbReference type="Pfam" id="PF00534">
    <property type="entry name" value="Glycos_transf_1"/>
    <property type="match status" value="1"/>
</dbReference>
<protein>
    <submittedName>
        <fullName evidence="3">Glycosyltransferase involved in cell wall biosynthesis</fullName>
    </submittedName>
</protein>
<organism evidence="3 4">
    <name type="scientific">Zeaxanthinibacter enoshimensis</name>
    <dbReference type="NCBI Taxonomy" id="392009"/>
    <lineage>
        <taxon>Bacteria</taxon>
        <taxon>Pseudomonadati</taxon>
        <taxon>Bacteroidota</taxon>
        <taxon>Flavobacteriia</taxon>
        <taxon>Flavobacteriales</taxon>
        <taxon>Flavobacteriaceae</taxon>
        <taxon>Zeaxanthinibacter</taxon>
    </lineage>
</organism>
<reference evidence="3 4" key="1">
    <citation type="submission" date="2019-03" db="EMBL/GenBank/DDBJ databases">
        <title>Genomic Encyclopedia of Archaeal and Bacterial Type Strains, Phase II (KMG-II): from individual species to whole genera.</title>
        <authorList>
            <person name="Goeker M."/>
        </authorList>
    </citation>
    <scope>NUCLEOTIDE SEQUENCE [LARGE SCALE GENOMIC DNA]</scope>
    <source>
        <strain evidence="3 4">DSM 18435</strain>
    </source>
</reference>
<dbReference type="PANTHER" id="PTHR12526">
    <property type="entry name" value="GLYCOSYLTRANSFERASE"/>
    <property type="match status" value="1"/>
</dbReference>
<sequence>MSKTKILIVCSFGESLMNFRGDFIKALVEENFEVFCAAPYIKSATRKMLEEWGAHYDNFPLQRTGMNPLKDIGSIRVLGQLMDKHEIDIVFPYTIKPVIYSSIAAGKRKIPVVSLITGLGFTFSAISPKAKLLQNVTQIMYRYALKFNQTVIFQNIDDQALFKEKNIINGKSKSYVVNGSGINLNKYKFRERKIAENSKVKFVLAGRLMPEKGVGLFIKAAETLKSNNIQAEFHLFGSVAKQYESSPFEKELNRLAANKTVILHGHVDNVAVKLDEMDVFVLPTYYREGVPRSILEALSSGMPVITTNTPGCRETVIPDKNGFLLPPQELDPLIEAMQFFIENPSRIPEMGKNSFHLAKEKFDVHLINKQLISLIRESI</sequence>
<proteinExistence type="predicted"/>
<gene>
    <name evidence="3" type="ORF">CLV82_1865</name>
</gene>
<comment type="caution">
    <text evidence="3">The sequence shown here is derived from an EMBL/GenBank/DDBJ whole genome shotgun (WGS) entry which is preliminary data.</text>
</comment>
<dbReference type="InterPro" id="IPR028098">
    <property type="entry name" value="Glyco_trans_4-like_N"/>
</dbReference>
<name>A0A4V3D3U0_9FLAO</name>
<dbReference type="GO" id="GO:0016757">
    <property type="term" value="F:glycosyltransferase activity"/>
    <property type="evidence" value="ECO:0007669"/>
    <property type="project" value="InterPro"/>
</dbReference>